<comment type="subcellular location">
    <subcellularLocation>
        <location evidence="1">Cell membrane</location>
        <topology evidence="1">Single-pass membrane protein</topology>
    </subcellularLocation>
</comment>
<sequence>MISPGSPSGNHKPEVPGHGRQRRQRRAVQQDAKDRWMITYADLITLLLIFFVIMYAMSRLDVEKYEVVTQSLQMTFSNGNSILDKGAGVTGSLNSYNAKTPSSTVQNGKGSGSAGQNGSSGNGGSGNGGQQASAQAGSGQAPLTERELAFRKQEEELSNLMQLIEAYIKENSLEEQIHVADLPKGISITLSDHFLFDTGKADLKNGSAKTLSKLASLFGQLDTVISIEGHTDSQPIGRSSKFKDNWELSGARALSVLRFFVDKEQLDPQHFQYAGYADTRPAADNDTAAGRQKNRRVEITVLRQLQQ</sequence>
<keyword evidence="4 9" id="KW-0812">Transmembrane</keyword>
<keyword evidence="3" id="KW-1003">Cell membrane</keyword>
<keyword evidence="5 9" id="KW-1133">Transmembrane helix</keyword>
<gene>
    <name evidence="11" type="ORF">EHV15_04155</name>
</gene>
<dbReference type="RefSeq" id="WP_128630125.1">
    <property type="nucleotide sequence ID" value="NZ_RRCN01000001.1"/>
</dbReference>
<evidence type="ECO:0000256" key="6">
    <source>
        <dbReference type="ARBA" id="ARBA00023136"/>
    </source>
</evidence>
<keyword evidence="12" id="KW-1185">Reference proteome</keyword>
<comment type="similarity">
    <text evidence="2">Belongs to the MotB family.</text>
</comment>
<evidence type="ECO:0000256" key="4">
    <source>
        <dbReference type="ARBA" id="ARBA00022692"/>
    </source>
</evidence>
<dbReference type="Pfam" id="PF13677">
    <property type="entry name" value="MotB_plug"/>
    <property type="match status" value="1"/>
</dbReference>
<evidence type="ECO:0000256" key="7">
    <source>
        <dbReference type="PROSITE-ProRule" id="PRU00473"/>
    </source>
</evidence>
<protein>
    <submittedName>
        <fullName evidence="11">Flagellar motor protein</fullName>
    </submittedName>
</protein>
<keyword evidence="11" id="KW-0969">Cilium</keyword>
<dbReference type="SUPFAM" id="SSF103088">
    <property type="entry name" value="OmpA-like"/>
    <property type="match status" value="1"/>
</dbReference>
<keyword evidence="11" id="KW-0282">Flagellum</keyword>
<feature type="domain" description="OmpA-like" evidence="10">
    <location>
        <begin position="183"/>
        <end position="305"/>
    </location>
</feature>
<keyword evidence="11" id="KW-0966">Cell projection</keyword>
<name>A0A3P3TVW0_9BACL</name>
<feature type="compositionally biased region" description="Gly residues" evidence="8">
    <location>
        <begin position="109"/>
        <end position="129"/>
    </location>
</feature>
<evidence type="ECO:0000313" key="12">
    <source>
        <dbReference type="Proteomes" id="UP000267017"/>
    </source>
</evidence>
<feature type="compositionally biased region" description="Low complexity" evidence="8">
    <location>
        <begin position="130"/>
        <end position="141"/>
    </location>
</feature>
<feature type="region of interest" description="Disordered" evidence="8">
    <location>
        <begin position="98"/>
        <end position="143"/>
    </location>
</feature>
<reference evidence="11 12" key="1">
    <citation type="submission" date="2018-11" db="EMBL/GenBank/DDBJ databases">
        <title>Genome sequencing of Paenibacillus sp. KCOM 3021 (= ChDC PVNT-B20).</title>
        <authorList>
            <person name="Kook J.-K."/>
            <person name="Park S.-N."/>
            <person name="Lim Y.K."/>
        </authorList>
    </citation>
    <scope>NUCLEOTIDE SEQUENCE [LARGE SCALE GENOMIC DNA]</scope>
    <source>
        <strain evidence="11 12">KCOM 3021</strain>
    </source>
</reference>
<proteinExistence type="inferred from homology"/>
<evidence type="ECO:0000256" key="1">
    <source>
        <dbReference type="ARBA" id="ARBA00004162"/>
    </source>
</evidence>
<dbReference type="GO" id="GO:0005886">
    <property type="term" value="C:plasma membrane"/>
    <property type="evidence" value="ECO:0007669"/>
    <property type="project" value="UniProtKB-SubCell"/>
</dbReference>
<dbReference type="PANTHER" id="PTHR30329:SF21">
    <property type="entry name" value="LIPOPROTEIN YIAD-RELATED"/>
    <property type="match status" value="1"/>
</dbReference>
<keyword evidence="6 7" id="KW-0472">Membrane</keyword>
<dbReference type="InterPro" id="IPR036737">
    <property type="entry name" value="OmpA-like_sf"/>
</dbReference>
<evidence type="ECO:0000256" key="8">
    <source>
        <dbReference type="SAM" id="MobiDB-lite"/>
    </source>
</evidence>
<dbReference type="PANTHER" id="PTHR30329">
    <property type="entry name" value="STATOR ELEMENT OF FLAGELLAR MOTOR COMPLEX"/>
    <property type="match status" value="1"/>
</dbReference>
<dbReference type="EMBL" id="RRCN01000001">
    <property type="protein sequence ID" value="RRJ62232.1"/>
    <property type="molecule type" value="Genomic_DNA"/>
</dbReference>
<dbReference type="OrthoDB" id="9815217at2"/>
<evidence type="ECO:0000256" key="9">
    <source>
        <dbReference type="SAM" id="Phobius"/>
    </source>
</evidence>
<dbReference type="Pfam" id="PF00691">
    <property type="entry name" value="OmpA"/>
    <property type="match status" value="1"/>
</dbReference>
<organism evidence="11 12">
    <name type="scientific">Paenibacillus oralis</name>
    <dbReference type="NCBI Taxonomy" id="2490856"/>
    <lineage>
        <taxon>Bacteria</taxon>
        <taxon>Bacillati</taxon>
        <taxon>Bacillota</taxon>
        <taxon>Bacilli</taxon>
        <taxon>Bacillales</taxon>
        <taxon>Paenibacillaceae</taxon>
        <taxon>Paenibacillus</taxon>
    </lineage>
</organism>
<dbReference type="CDD" id="cd07185">
    <property type="entry name" value="OmpA_C-like"/>
    <property type="match status" value="1"/>
</dbReference>
<comment type="caution">
    <text evidence="11">The sequence shown here is derived from an EMBL/GenBank/DDBJ whole genome shotgun (WGS) entry which is preliminary data.</text>
</comment>
<evidence type="ECO:0000256" key="5">
    <source>
        <dbReference type="ARBA" id="ARBA00022989"/>
    </source>
</evidence>
<dbReference type="PROSITE" id="PS51123">
    <property type="entry name" value="OMPA_2"/>
    <property type="match status" value="1"/>
</dbReference>
<evidence type="ECO:0000256" key="2">
    <source>
        <dbReference type="ARBA" id="ARBA00008914"/>
    </source>
</evidence>
<feature type="region of interest" description="Disordered" evidence="8">
    <location>
        <begin position="1"/>
        <end position="31"/>
    </location>
</feature>
<dbReference type="Proteomes" id="UP000267017">
    <property type="component" value="Unassembled WGS sequence"/>
</dbReference>
<dbReference type="InterPro" id="IPR025713">
    <property type="entry name" value="MotB-like_N_dom"/>
</dbReference>
<dbReference type="AlphaFoldDB" id="A0A3P3TVW0"/>
<evidence type="ECO:0000313" key="11">
    <source>
        <dbReference type="EMBL" id="RRJ62232.1"/>
    </source>
</evidence>
<dbReference type="InterPro" id="IPR006665">
    <property type="entry name" value="OmpA-like"/>
</dbReference>
<feature type="transmembrane region" description="Helical" evidence="9">
    <location>
        <begin position="37"/>
        <end position="57"/>
    </location>
</feature>
<dbReference type="Gene3D" id="3.30.1330.60">
    <property type="entry name" value="OmpA-like domain"/>
    <property type="match status" value="1"/>
</dbReference>
<dbReference type="InterPro" id="IPR050330">
    <property type="entry name" value="Bact_OuterMem_StrucFunc"/>
</dbReference>
<evidence type="ECO:0000259" key="10">
    <source>
        <dbReference type="PROSITE" id="PS51123"/>
    </source>
</evidence>
<accession>A0A3P3TVW0</accession>
<evidence type="ECO:0000256" key="3">
    <source>
        <dbReference type="ARBA" id="ARBA00022475"/>
    </source>
</evidence>